<dbReference type="GO" id="GO:0050778">
    <property type="term" value="P:positive regulation of immune response"/>
    <property type="evidence" value="ECO:0007669"/>
    <property type="project" value="Ensembl"/>
</dbReference>
<dbReference type="GO" id="GO:0120163">
    <property type="term" value="P:negative regulation of cold-induced thermogenesis"/>
    <property type="evidence" value="ECO:0007669"/>
    <property type="project" value="Ensembl"/>
</dbReference>
<dbReference type="GO" id="GO:0005125">
    <property type="term" value="F:cytokine activity"/>
    <property type="evidence" value="ECO:0007669"/>
    <property type="project" value="UniProtKB-KW"/>
</dbReference>
<dbReference type="KEGG" id="pcw:110210781"/>
<dbReference type="InterPro" id="IPR009079">
    <property type="entry name" value="4_helix_cytokine-like_core"/>
</dbReference>
<dbReference type="Pfam" id="PF02372">
    <property type="entry name" value="IL15"/>
    <property type="match status" value="1"/>
</dbReference>
<accession>A0A6P5KIT2</accession>
<dbReference type="GO" id="GO:0050691">
    <property type="term" value="P:regulation of defense response to virus by host"/>
    <property type="evidence" value="ECO:0007669"/>
    <property type="project" value="Ensembl"/>
</dbReference>
<comment type="subcellular location">
    <subcellularLocation>
        <location evidence="1">Secreted</location>
    </subcellularLocation>
</comment>
<dbReference type="InParanoid" id="A0A6P5KIT2"/>
<evidence type="ECO:0000256" key="2">
    <source>
        <dbReference type="ARBA" id="ARBA00006050"/>
    </source>
</evidence>
<dbReference type="Gene3D" id="1.20.1250.70">
    <property type="entry name" value="Interleukin-15/Interleukin-21"/>
    <property type="match status" value="1"/>
</dbReference>
<dbReference type="FunCoup" id="A0A6P5KIT2">
    <property type="interactions" value="992"/>
</dbReference>
<dbReference type="SUPFAM" id="SSF47266">
    <property type="entry name" value="4-helical cytokines"/>
    <property type="match status" value="1"/>
</dbReference>
<keyword evidence="3 7" id="KW-0202">Cytokine</keyword>
<keyword evidence="8" id="KW-1185">Reference proteome</keyword>
<evidence type="ECO:0000313" key="9">
    <source>
        <dbReference type="RefSeq" id="XP_020845503.1"/>
    </source>
</evidence>
<dbReference type="InterPro" id="IPR020439">
    <property type="entry name" value="IL-15"/>
</dbReference>
<dbReference type="GO" id="GO:0032825">
    <property type="term" value="P:positive regulation of natural killer cell differentiation"/>
    <property type="evidence" value="ECO:0007669"/>
    <property type="project" value="Ensembl"/>
</dbReference>
<dbReference type="GO" id="GO:0005126">
    <property type="term" value="F:cytokine receptor binding"/>
    <property type="evidence" value="ECO:0007669"/>
    <property type="project" value="InterPro"/>
</dbReference>
<sequence length="192" mass="21931">MDILAIFMESGNCKRLRCHAEGSLVAKRTKKSNLRSTQIQYYLCLILNSHFFSFLTEVGTHFFILSCISAHLPKTEASHWQDVMKDLKHIQFLIQSLDIDTILYTESNAHPSCKITAMRCFLLELRVISYECNNTRLTETVENVIVIANTTLSSDRNIAESGCKECEELEEKNVGEFLRSFIHIVQSFIGTS</sequence>
<keyword evidence="6" id="KW-1015">Disulfide bond</keyword>
<evidence type="ECO:0000256" key="1">
    <source>
        <dbReference type="ARBA" id="ARBA00004613"/>
    </source>
</evidence>
<name>A0A6P5KIT2_PHACI</name>
<dbReference type="GO" id="GO:0016607">
    <property type="term" value="C:nuclear speck"/>
    <property type="evidence" value="ECO:0007669"/>
    <property type="project" value="Ensembl"/>
</dbReference>
<dbReference type="GO" id="GO:0005829">
    <property type="term" value="C:cytosol"/>
    <property type="evidence" value="ECO:0007669"/>
    <property type="project" value="Ensembl"/>
</dbReference>
<dbReference type="GO" id="GO:0045580">
    <property type="term" value="P:regulation of T cell differentiation"/>
    <property type="evidence" value="ECO:0007669"/>
    <property type="project" value="Ensembl"/>
</dbReference>
<evidence type="ECO:0000256" key="4">
    <source>
        <dbReference type="ARBA" id="ARBA00022525"/>
    </source>
</evidence>
<evidence type="ECO:0000256" key="7">
    <source>
        <dbReference type="RuleBase" id="RU003453"/>
    </source>
</evidence>
<dbReference type="GO" id="GO:0005615">
    <property type="term" value="C:extracellular space"/>
    <property type="evidence" value="ECO:0007669"/>
    <property type="project" value="UniProtKB-KW"/>
</dbReference>
<proteinExistence type="inferred from homology"/>
<dbReference type="CTD" id="3600"/>
<evidence type="ECO:0000256" key="5">
    <source>
        <dbReference type="ARBA" id="ARBA00022729"/>
    </source>
</evidence>
<gene>
    <name evidence="9" type="primary">IL15</name>
</gene>
<comment type="similarity">
    <text evidence="2 7">Belongs to the IL-15/IL-21 family.</text>
</comment>
<dbReference type="PRINTS" id="PR01930">
    <property type="entry name" value="INTRLEUKIN15"/>
</dbReference>
<dbReference type="GO" id="GO:0030225">
    <property type="term" value="P:macrophage differentiation"/>
    <property type="evidence" value="ECO:0007669"/>
    <property type="project" value="Ensembl"/>
</dbReference>
<reference evidence="9" key="1">
    <citation type="submission" date="2025-08" db="UniProtKB">
        <authorList>
            <consortium name="RefSeq"/>
        </authorList>
    </citation>
    <scope>IDENTIFICATION</scope>
    <source>
        <tissue evidence="9">Spleen</tissue>
    </source>
</reference>
<dbReference type="GO" id="GO:0042102">
    <property type="term" value="P:positive regulation of T cell proliferation"/>
    <property type="evidence" value="ECO:0007669"/>
    <property type="project" value="Ensembl"/>
</dbReference>
<organism evidence="8 9">
    <name type="scientific">Phascolarctos cinereus</name>
    <name type="common">Koala</name>
    <dbReference type="NCBI Taxonomy" id="38626"/>
    <lineage>
        <taxon>Eukaryota</taxon>
        <taxon>Metazoa</taxon>
        <taxon>Chordata</taxon>
        <taxon>Craniata</taxon>
        <taxon>Vertebrata</taxon>
        <taxon>Euteleostomi</taxon>
        <taxon>Mammalia</taxon>
        <taxon>Metatheria</taxon>
        <taxon>Diprotodontia</taxon>
        <taxon>Phascolarctidae</taxon>
        <taxon>Phascolarctos</taxon>
    </lineage>
</organism>
<dbReference type="GeneID" id="110210781"/>
<dbReference type="GO" id="GO:0045062">
    <property type="term" value="P:extrathymic T cell selection"/>
    <property type="evidence" value="ECO:0007669"/>
    <property type="project" value="Ensembl"/>
</dbReference>
<dbReference type="PANTHER" id="PTHR14356">
    <property type="entry name" value="INTERLEUKIN-15-RELATED"/>
    <property type="match status" value="1"/>
</dbReference>
<dbReference type="GO" id="GO:0001866">
    <property type="term" value="P:NK T cell proliferation"/>
    <property type="evidence" value="ECO:0007669"/>
    <property type="project" value="Ensembl"/>
</dbReference>
<dbReference type="GO" id="GO:0035723">
    <property type="term" value="P:interleukin-15-mediated signaling pathway"/>
    <property type="evidence" value="ECO:0007669"/>
    <property type="project" value="Ensembl"/>
</dbReference>
<dbReference type="GO" id="GO:0032740">
    <property type="term" value="P:positive regulation of interleukin-17 production"/>
    <property type="evidence" value="ECO:0007669"/>
    <property type="project" value="Ensembl"/>
</dbReference>
<keyword evidence="5" id="KW-0732">Signal</keyword>
<dbReference type="RefSeq" id="XP_020845503.1">
    <property type="nucleotide sequence ID" value="XM_020989844.1"/>
</dbReference>
<dbReference type="AlphaFoldDB" id="A0A6P5KIT2"/>
<keyword evidence="4" id="KW-0964">Secreted</keyword>
<protein>
    <recommendedName>
        <fullName evidence="7">Interleukin</fullName>
    </recommendedName>
</protein>
<dbReference type="GO" id="GO:0042119">
    <property type="term" value="P:neutrophil activation"/>
    <property type="evidence" value="ECO:0007669"/>
    <property type="project" value="Ensembl"/>
</dbReference>
<dbReference type="GO" id="GO:0006955">
    <property type="term" value="P:immune response"/>
    <property type="evidence" value="ECO:0007669"/>
    <property type="project" value="InterPro"/>
</dbReference>
<dbReference type="GO" id="GO:0001787">
    <property type="term" value="P:natural killer cell proliferation"/>
    <property type="evidence" value="ECO:0007669"/>
    <property type="project" value="Ensembl"/>
</dbReference>
<dbReference type="PANTHER" id="PTHR14356:SF3">
    <property type="entry name" value="INTERLEUKIN-15"/>
    <property type="match status" value="1"/>
</dbReference>
<dbReference type="GO" id="GO:0048535">
    <property type="term" value="P:lymph node development"/>
    <property type="evidence" value="ECO:0007669"/>
    <property type="project" value="Ensembl"/>
</dbReference>
<evidence type="ECO:0000313" key="8">
    <source>
        <dbReference type="Proteomes" id="UP000515140"/>
    </source>
</evidence>
<dbReference type="GO" id="GO:0001779">
    <property type="term" value="P:natural killer cell differentiation"/>
    <property type="evidence" value="ECO:0007669"/>
    <property type="project" value="Ensembl"/>
</dbReference>
<dbReference type="GO" id="GO:0032819">
    <property type="term" value="P:positive regulation of natural killer cell proliferation"/>
    <property type="evidence" value="ECO:0007669"/>
    <property type="project" value="Ensembl"/>
</dbReference>
<dbReference type="Proteomes" id="UP000515140">
    <property type="component" value="Unplaced"/>
</dbReference>
<dbReference type="GO" id="GO:0050766">
    <property type="term" value="P:positive regulation of phagocytosis"/>
    <property type="evidence" value="ECO:0007669"/>
    <property type="project" value="Ensembl"/>
</dbReference>
<evidence type="ECO:0000256" key="6">
    <source>
        <dbReference type="ARBA" id="ARBA00023157"/>
    </source>
</evidence>
<evidence type="ECO:0000256" key="3">
    <source>
        <dbReference type="ARBA" id="ARBA00022514"/>
    </source>
</evidence>
<dbReference type="GO" id="GO:0048469">
    <property type="term" value="P:cell maturation"/>
    <property type="evidence" value="ECO:0007669"/>
    <property type="project" value="Ensembl"/>
</dbReference>
<dbReference type="InterPro" id="IPR003443">
    <property type="entry name" value="IL-15/IL-21_fam"/>
</dbReference>